<proteinExistence type="predicted"/>
<reference evidence="2" key="1">
    <citation type="journal article" date="2019" name="Sci. Rep.">
        <title>Draft genome of Tanacetum cinerariifolium, the natural source of mosquito coil.</title>
        <authorList>
            <person name="Yamashiro T."/>
            <person name="Shiraishi A."/>
            <person name="Satake H."/>
            <person name="Nakayama K."/>
        </authorList>
    </citation>
    <scope>NUCLEOTIDE SEQUENCE</scope>
</reference>
<evidence type="ECO:0000256" key="1">
    <source>
        <dbReference type="SAM" id="MobiDB-lite"/>
    </source>
</evidence>
<comment type="caution">
    <text evidence="2">The sequence shown here is derived from an EMBL/GenBank/DDBJ whole genome shotgun (WGS) entry which is preliminary data.</text>
</comment>
<organism evidence="2">
    <name type="scientific">Tanacetum cinerariifolium</name>
    <name type="common">Dalmatian daisy</name>
    <name type="synonym">Chrysanthemum cinerariifolium</name>
    <dbReference type="NCBI Taxonomy" id="118510"/>
    <lineage>
        <taxon>Eukaryota</taxon>
        <taxon>Viridiplantae</taxon>
        <taxon>Streptophyta</taxon>
        <taxon>Embryophyta</taxon>
        <taxon>Tracheophyta</taxon>
        <taxon>Spermatophyta</taxon>
        <taxon>Magnoliopsida</taxon>
        <taxon>eudicotyledons</taxon>
        <taxon>Gunneridae</taxon>
        <taxon>Pentapetalae</taxon>
        <taxon>asterids</taxon>
        <taxon>campanulids</taxon>
        <taxon>Asterales</taxon>
        <taxon>Asteraceae</taxon>
        <taxon>Asteroideae</taxon>
        <taxon>Anthemideae</taxon>
        <taxon>Anthemidinae</taxon>
        <taxon>Tanacetum</taxon>
    </lineage>
</organism>
<gene>
    <name evidence="2" type="ORF">Tci_928728</name>
</gene>
<feature type="non-terminal residue" evidence="2">
    <location>
        <position position="85"/>
    </location>
</feature>
<evidence type="ECO:0000313" key="2">
    <source>
        <dbReference type="EMBL" id="GFD56759.1"/>
    </source>
</evidence>
<accession>A0A699XAU9</accession>
<protein>
    <submittedName>
        <fullName evidence="2">Uncharacterized protein</fullName>
    </submittedName>
</protein>
<feature type="region of interest" description="Disordered" evidence="1">
    <location>
        <begin position="1"/>
        <end position="20"/>
    </location>
</feature>
<dbReference type="EMBL" id="BKCJ011832920">
    <property type="protein sequence ID" value="GFD56759.1"/>
    <property type="molecule type" value="Genomic_DNA"/>
</dbReference>
<dbReference type="AlphaFoldDB" id="A0A699XAU9"/>
<sequence length="85" mass="8870">MKAEKRKKKPDAQGGGYVAPAAMGKIVGGKKAKSKTDDGTGAQTGSELDGMSEVVKLAGMLENMDVDHEVAENDLLQEIGDFMGS</sequence>
<name>A0A699XAU9_TANCI</name>
<feature type="region of interest" description="Disordered" evidence="1">
    <location>
        <begin position="26"/>
        <end position="48"/>
    </location>
</feature>